<name>A0A9X1ZK97_9GAMM</name>
<dbReference type="InterPro" id="IPR018642">
    <property type="entry name" value="DUF2066"/>
</dbReference>
<dbReference type="Proteomes" id="UP001139333">
    <property type="component" value="Unassembled WGS sequence"/>
</dbReference>
<protein>
    <submittedName>
        <fullName evidence="2">DUF2066 domain-containing protein</fullName>
    </submittedName>
</protein>
<feature type="chain" id="PRO_5040940126" evidence="1">
    <location>
        <begin position="23"/>
        <end position="362"/>
    </location>
</feature>
<reference evidence="2" key="1">
    <citation type="submission" date="2022-01" db="EMBL/GenBank/DDBJ databases">
        <title>Whole genome-based taxonomy of the Shewanellaceae.</title>
        <authorList>
            <person name="Martin-Rodriguez A.J."/>
        </authorList>
    </citation>
    <scope>NUCLEOTIDE SEQUENCE</scope>
    <source>
        <strain evidence="2">DSM 16422</strain>
    </source>
</reference>
<dbReference type="EMBL" id="JAKIKP010000006">
    <property type="protein sequence ID" value="MCL1143081.1"/>
    <property type="molecule type" value="Genomic_DNA"/>
</dbReference>
<keyword evidence="1" id="KW-0732">Signal</keyword>
<proteinExistence type="predicted"/>
<evidence type="ECO:0000313" key="3">
    <source>
        <dbReference type="Proteomes" id="UP001139333"/>
    </source>
</evidence>
<gene>
    <name evidence="2" type="ORF">L2672_10275</name>
</gene>
<accession>A0A9X1ZK97</accession>
<dbReference type="AlphaFoldDB" id="A0A9X1ZK97"/>
<sequence>MLKKFLNIIVLLTFAFHLPAFADEVANLDEANIVVESRSSKLRQEALKEALASVFLKNSGKPSVVLHPLIKAQIDNPELLLIQYGYTQEDENLILKANFDHQGVIRTLRQADQPVWGVQRPLTLLWLSFVEDNSRVILSDISDNEIRDNLTSESSNKGIPILLPLMDLDDLMAVSPTDVKGMFVSPIKAASNRYKADYFAVADIEESLGRISYKLTLYNNNQTEMNIQPLFMRQGVAADTTAAANIMIALLADYYISQYAIESSGNDLTAHVSFTGVTSMAQVVDLEDYLKSLSAVKSVSVNALNDATITYKLSLFSSIEDLERLLNLDNRFTQIDAIGSVDMYYAPQGDQANKLNYQWQSQ</sequence>
<dbReference type="RefSeq" id="WP_248995760.1">
    <property type="nucleotide sequence ID" value="NZ_JAKIKP010000006.1"/>
</dbReference>
<organism evidence="2 3">
    <name type="scientific">Shewanella gaetbuli</name>
    <dbReference type="NCBI Taxonomy" id="220752"/>
    <lineage>
        <taxon>Bacteria</taxon>
        <taxon>Pseudomonadati</taxon>
        <taxon>Pseudomonadota</taxon>
        <taxon>Gammaproteobacteria</taxon>
        <taxon>Alteromonadales</taxon>
        <taxon>Shewanellaceae</taxon>
        <taxon>Shewanella</taxon>
    </lineage>
</organism>
<evidence type="ECO:0000313" key="2">
    <source>
        <dbReference type="EMBL" id="MCL1143081.1"/>
    </source>
</evidence>
<evidence type="ECO:0000256" key="1">
    <source>
        <dbReference type="SAM" id="SignalP"/>
    </source>
</evidence>
<feature type="signal peptide" evidence="1">
    <location>
        <begin position="1"/>
        <end position="22"/>
    </location>
</feature>
<comment type="caution">
    <text evidence="2">The sequence shown here is derived from an EMBL/GenBank/DDBJ whole genome shotgun (WGS) entry which is preliminary data.</text>
</comment>
<dbReference type="Pfam" id="PF09839">
    <property type="entry name" value="DUF2066"/>
    <property type="match status" value="1"/>
</dbReference>
<keyword evidence="3" id="KW-1185">Reference proteome</keyword>